<organism evidence="3 4">
    <name type="scientific">Paracoccus thiocyanatus</name>
    <dbReference type="NCBI Taxonomy" id="34006"/>
    <lineage>
        <taxon>Bacteria</taxon>
        <taxon>Pseudomonadati</taxon>
        <taxon>Pseudomonadota</taxon>
        <taxon>Alphaproteobacteria</taxon>
        <taxon>Rhodobacterales</taxon>
        <taxon>Paracoccaceae</taxon>
        <taxon>Paracoccus</taxon>
    </lineage>
</organism>
<protein>
    <submittedName>
        <fullName evidence="3">Uncharacterized protein</fullName>
    </submittedName>
</protein>
<gene>
    <name evidence="3" type="ORF">SAMN05421641_13920</name>
</gene>
<proteinExistence type="predicted"/>
<evidence type="ECO:0000256" key="2">
    <source>
        <dbReference type="SAM" id="SignalP"/>
    </source>
</evidence>
<sequence length="208" mass="22977">MKARLAALMMALASPALADSWYFEASLEGGAEFWTFTNETGDVSPRRQRGNEIWISRTDEVNGLDENGTCDFNNCTVTVTLADRAARDADVADLPPTAAEVLSRMRDDPAGDPFRNEAERLAFREEIDARIGDERAIDLATGDDDALEEVLEDRLDRLYMAKAYLQSDAALAQSAAMEHVLDEIANEEIEVQRERHGDTDSEGGPRHG</sequence>
<keyword evidence="2" id="KW-0732">Signal</keyword>
<dbReference type="EMBL" id="FTMK01000039">
    <property type="protein sequence ID" value="SIR31263.1"/>
    <property type="molecule type" value="Genomic_DNA"/>
</dbReference>
<feature type="compositionally biased region" description="Basic and acidic residues" evidence="1">
    <location>
        <begin position="190"/>
        <end position="208"/>
    </location>
</feature>
<feature type="signal peptide" evidence="2">
    <location>
        <begin position="1"/>
        <end position="18"/>
    </location>
</feature>
<dbReference type="Proteomes" id="UP000323956">
    <property type="component" value="Unassembled WGS sequence"/>
</dbReference>
<evidence type="ECO:0000256" key="1">
    <source>
        <dbReference type="SAM" id="MobiDB-lite"/>
    </source>
</evidence>
<reference evidence="3 4" key="1">
    <citation type="submission" date="2017-01" db="EMBL/GenBank/DDBJ databases">
        <authorList>
            <person name="Varghese N."/>
            <person name="Submissions S."/>
        </authorList>
    </citation>
    <scope>NUCLEOTIDE SEQUENCE [LARGE SCALE GENOMIC DNA]</scope>
    <source>
        <strain evidence="3 4">ATCC 700171</strain>
    </source>
</reference>
<feature type="region of interest" description="Disordered" evidence="1">
    <location>
        <begin position="188"/>
        <end position="208"/>
    </location>
</feature>
<dbReference type="RefSeq" id="WP_223191516.1">
    <property type="nucleotide sequence ID" value="NZ_FTMK01000039.1"/>
</dbReference>
<name>A0A1N6ZWW4_9RHOB</name>
<evidence type="ECO:0000313" key="3">
    <source>
        <dbReference type="EMBL" id="SIR31263.1"/>
    </source>
</evidence>
<accession>A0A1N6ZWW4</accession>
<dbReference type="AlphaFoldDB" id="A0A1N6ZWW4"/>
<evidence type="ECO:0000313" key="4">
    <source>
        <dbReference type="Proteomes" id="UP000323956"/>
    </source>
</evidence>
<feature type="chain" id="PRO_5013292172" evidence="2">
    <location>
        <begin position="19"/>
        <end position="208"/>
    </location>
</feature>